<feature type="non-terminal residue" evidence="1">
    <location>
        <position position="367"/>
    </location>
</feature>
<accession>A0A5J4QNR1</accession>
<comment type="caution">
    <text evidence="1">The sequence shown here is derived from an EMBL/GenBank/DDBJ whole genome shotgun (WGS) entry which is preliminary data.</text>
</comment>
<dbReference type="EMBL" id="SNRY01003013">
    <property type="protein sequence ID" value="KAA6322564.1"/>
    <property type="molecule type" value="Genomic_DNA"/>
</dbReference>
<evidence type="ECO:0000313" key="1">
    <source>
        <dbReference type="EMBL" id="KAA6322564.1"/>
    </source>
</evidence>
<dbReference type="AlphaFoldDB" id="A0A5J4QNR1"/>
<gene>
    <name evidence="1" type="ORF">EZS27_027911</name>
</gene>
<proteinExistence type="predicted"/>
<reference evidence="1" key="1">
    <citation type="submission" date="2019-03" db="EMBL/GenBank/DDBJ databases">
        <title>Single cell metagenomics reveals metabolic interactions within the superorganism composed of flagellate Streblomastix strix and complex community of Bacteroidetes bacteria on its surface.</title>
        <authorList>
            <person name="Treitli S.C."/>
            <person name="Kolisko M."/>
            <person name="Husnik F."/>
            <person name="Keeling P."/>
            <person name="Hampl V."/>
        </authorList>
    </citation>
    <scope>NUCLEOTIDE SEQUENCE</scope>
    <source>
        <strain evidence="1">STM</strain>
    </source>
</reference>
<protein>
    <submittedName>
        <fullName evidence="1">Uncharacterized protein</fullName>
    </submittedName>
</protein>
<organism evidence="1">
    <name type="scientific">termite gut metagenome</name>
    <dbReference type="NCBI Taxonomy" id="433724"/>
    <lineage>
        <taxon>unclassified sequences</taxon>
        <taxon>metagenomes</taxon>
        <taxon>organismal metagenomes</taxon>
    </lineage>
</organism>
<name>A0A5J4QNR1_9ZZZZ</name>
<sequence length="367" mass="42754">MDCLNDKMHKKELGAFYTPKAYCKKATELVRKAISQIPHGHDYIILDRTAGTGNLEEFLTDKQVDDITIGELNNYLGEDIIEKYLKDKQNIINLIEYTDFDSITVGQFEEYKTKINIHDYLFDNELSHCIVNAYELKEWIVLNERIGDKVKMIIPPPVDINNEKSTVKGGDALKENFILGNRTSLLDMSDEYYEAISGLNGYVKNPNINIVMFENPPYRNDIAGNDRNNGEVTKMNERSFVFNEMSKVLNTFSNTNISTVKDISNRFIWSAWKYYLQKEDDFFVLFSPVKYWKSLGLCNKKFIDGFLFNRHHFHATPSSISCILWKNEFEDIDKIELKVMDVENEKLIDIDRIVTIKKVKNTLETFF</sequence>